<feature type="compositionally biased region" description="Polar residues" evidence="1">
    <location>
        <begin position="13"/>
        <end position="28"/>
    </location>
</feature>
<feature type="compositionally biased region" description="Polar residues" evidence="1">
    <location>
        <begin position="81"/>
        <end position="92"/>
    </location>
</feature>
<feature type="compositionally biased region" description="Basic and acidic residues" evidence="1">
    <location>
        <begin position="94"/>
        <end position="105"/>
    </location>
</feature>
<feature type="region of interest" description="Disordered" evidence="1">
    <location>
        <begin position="1"/>
        <end position="43"/>
    </location>
</feature>
<feature type="region of interest" description="Disordered" evidence="1">
    <location>
        <begin position="60"/>
        <end position="152"/>
    </location>
</feature>
<evidence type="ECO:0000313" key="3">
    <source>
        <dbReference type="Proteomes" id="UP000178912"/>
    </source>
</evidence>
<protein>
    <submittedName>
        <fullName evidence="2">Uncharacterized protein</fullName>
    </submittedName>
</protein>
<dbReference type="Proteomes" id="UP000178912">
    <property type="component" value="Unassembled WGS sequence"/>
</dbReference>
<evidence type="ECO:0000256" key="1">
    <source>
        <dbReference type="SAM" id="MobiDB-lite"/>
    </source>
</evidence>
<dbReference type="EMBL" id="FJUX01000164">
    <property type="protein sequence ID" value="CZT12562.1"/>
    <property type="molecule type" value="Genomic_DNA"/>
</dbReference>
<feature type="compositionally biased region" description="Basic and acidic residues" evidence="1">
    <location>
        <begin position="60"/>
        <end position="76"/>
    </location>
</feature>
<reference evidence="3" key="1">
    <citation type="submission" date="2016-03" db="EMBL/GenBank/DDBJ databases">
        <authorList>
            <person name="Guldener U."/>
        </authorList>
    </citation>
    <scope>NUCLEOTIDE SEQUENCE [LARGE SCALE GENOMIC DNA]</scope>
    <source>
        <strain evidence="3">04CH-RAC-A.6.1</strain>
    </source>
</reference>
<dbReference type="AlphaFoldDB" id="A0A1E1LPY4"/>
<feature type="compositionally biased region" description="Basic and acidic residues" evidence="1">
    <location>
        <begin position="1"/>
        <end position="12"/>
    </location>
</feature>
<proteinExistence type="predicted"/>
<accession>A0A1E1LPY4</accession>
<evidence type="ECO:0000313" key="2">
    <source>
        <dbReference type="EMBL" id="CZT12562.1"/>
    </source>
</evidence>
<sequence length="152" mass="17079">MHDIQDIKRESSQDGSESAIGNSSNLDMPSSKDTRKSDRSKKKVLACPLIISEVLHKAQLERSQQETTQERQDTRRLLSVLRSQQSDQTSNRRLSKDIVNHDPVGRHTKSKLLNGQRDCGGDGEGSASKEIAMRNESTEGMRNIFQGTDRKE</sequence>
<keyword evidence="3" id="KW-1185">Reference proteome</keyword>
<gene>
    <name evidence="2" type="ORF">RAG0_16347</name>
</gene>
<organism evidence="2 3">
    <name type="scientific">Rhynchosporium agropyri</name>
    <dbReference type="NCBI Taxonomy" id="914238"/>
    <lineage>
        <taxon>Eukaryota</taxon>
        <taxon>Fungi</taxon>
        <taxon>Dikarya</taxon>
        <taxon>Ascomycota</taxon>
        <taxon>Pezizomycotina</taxon>
        <taxon>Leotiomycetes</taxon>
        <taxon>Helotiales</taxon>
        <taxon>Ploettnerulaceae</taxon>
        <taxon>Rhynchosporium</taxon>
    </lineage>
</organism>
<name>A0A1E1LPY4_9HELO</name>